<dbReference type="PANTHER" id="PTHR11748">
    <property type="entry name" value="D-LACTATE DEHYDROGENASE"/>
    <property type="match status" value="1"/>
</dbReference>
<dbReference type="InterPro" id="IPR016169">
    <property type="entry name" value="FAD-bd_PCMH_sub2"/>
</dbReference>
<dbReference type="PROSITE" id="PS51387">
    <property type="entry name" value="FAD_PCMH"/>
    <property type="match status" value="1"/>
</dbReference>
<dbReference type="InterPro" id="IPR016166">
    <property type="entry name" value="FAD-bd_PCMH"/>
</dbReference>
<dbReference type="SUPFAM" id="SSF56176">
    <property type="entry name" value="FAD-binding/transporter-associated domain-like"/>
    <property type="match status" value="1"/>
</dbReference>
<proteinExistence type="predicted"/>
<evidence type="ECO:0000313" key="5">
    <source>
        <dbReference type="Proteomes" id="UP000198977"/>
    </source>
</evidence>
<sequence length="374" mass="39207">MMMVRDEAELVDCVRGAQGRLSLCGGATRGLVEGADALSLGGLSGITLYEPGSLTMVAGAGTPVAEVEAALAEQNQRLAFEPMDHRGLLRTNGEPTIGGVFAANVSGPRRMVVGAARDFLLGVRFVDGRGKVVSNGGRVMKNVTGYDLVKLMAGSFGALGALSEVSFKVLPKPETEATLVLHGLSDREAIAALALAMRSPFEVSGAAHVPQEGITLLRLEGFEASVGYRLSRLKELLAAQAGEVEVLGAAGSAARWQAVRDVDAFHRAGGDVWRIACKPSQAPDLAEAAKADAHLFDWAGGLLWCRVGAGVDLRARLGTFDGHATITRAAAKTLKQLGRFHPQQTGVARLTAGLRDRFDPRGIFHSEIGGLHAG</sequence>
<dbReference type="InterPro" id="IPR036318">
    <property type="entry name" value="FAD-bd_PCMH-like_sf"/>
</dbReference>
<organism evidence="4 5">
    <name type="scientific">Sulfitobacter brevis</name>
    <dbReference type="NCBI Taxonomy" id="74348"/>
    <lineage>
        <taxon>Bacteria</taxon>
        <taxon>Pseudomonadati</taxon>
        <taxon>Pseudomonadota</taxon>
        <taxon>Alphaproteobacteria</taxon>
        <taxon>Rhodobacterales</taxon>
        <taxon>Roseobacteraceae</taxon>
        <taxon>Sulfitobacter</taxon>
    </lineage>
</organism>
<dbReference type="SUPFAM" id="SSF55103">
    <property type="entry name" value="FAD-linked oxidases, C-terminal domain"/>
    <property type="match status" value="1"/>
</dbReference>
<dbReference type="PANTHER" id="PTHR11748:SF103">
    <property type="entry name" value="GLYCOLATE OXIDASE SUBUNIT GLCE"/>
    <property type="match status" value="1"/>
</dbReference>
<reference evidence="4 5" key="1">
    <citation type="submission" date="2016-10" db="EMBL/GenBank/DDBJ databases">
        <authorList>
            <person name="de Groot N.N."/>
        </authorList>
    </citation>
    <scope>NUCLEOTIDE SEQUENCE [LARGE SCALE GENOMIC DNA]</scope>
    <source>
        <strain evidence="4 5">DSM 11443</strain>
    </source>
</reference>
<dbReference type="Proteomes" id="UP000198977">
    <property type="component" value="Unassembled WGS sequence"/>
</dbReference>
<dbReference type="Pfam" id="PF01565">
    <property type="entry name" value="FAD_binding_4"/>
    <property type="match status" value="1"/>
</dbReference>
<keyword evidence="2" id="KW-0274">FAD</keyword>
<dbReference type="GO" id="GO:0003824">
    <property type="term" value="F:catalytic activity"/>
    <property type="evidence" value="ECO:0007669"/>
    <property type="project" value="InterPro"/>
</dbReference>
<dbReference type="InterPro" id="IPR006094">
    <property type="entry name" value="Oxid_FAD_bind_N"/>
</dbReference>
<gene>
    <name evidence="4" type="ORF">SAMN04488523_103304</name>
</gene>
<name>A0A1I1W5L3_9RHOB</name>
<evidence type="ECO:0000256" key="1">
    <source>
        <dbReference type="ARBA" id="ARBA00022630"/>
    </source>
</evidence>
<dbReference type="GO" id="GO:0071949">
    <property type="term" value="F:FAD binding"/>
    <property type="evidence" value="ECO:0007669"/>
    <property type="project" value="InterPro"/>
</dbReference>
<dbReference type="InterPro" id="IPR016164">
    <property type="entry name" value="FAD-linked_Oxase-like_C"/>
</dbReference>
<evidence type="ECO:0000313" key="4">
    <source>
        <dbReference type="EMBL" id="SFD90447.1"/>
    </source>
</evidence>
<feature type="domain" description="FAD-binding PCMH-type" evidence="3">
    <location>
        <begin position="1"/>
        <end position="172"/>
    </location>
</feature>
<dbReference type="EMBL" id="FOMW01000003">
    <property type="protein sequence ID" value="SFD90447.1"/>
    <property type="molecule type" value="Genomic_DNA"/>
</dbReference>
<dbReference type="Gene3D" id="3.30.465.10">
    <property type="match status" value="1"/>
</dbReference>
<dbReference type="AlphaFoldDB" id="A0A1I1W5L3"/>
<evidence type="ECO:0000259" key="3">
    <source>
        <dbReference type="PROSITE" id="PS51387"/>
    </source>
</evidence>
<keyword evidence="5" id="KW-1185">Reference proteome</keyword>
<keyword evidence="1" id="KW-0285">Flavoprotein</keyword>
<dbReference type="STRING" id="74348.SAMN04488523_103304"/>
<protein>
    <submittedName>
        <fullName evidence="4">Glycolate oxidase FAD binding subunit</fullName>
    </submittedName>
</protein>
<accession>A0A1I1W5L3</accession>
<evidence type="ECO:0000256" key="2">
    <source>
        <dbReference type="ARBA" id="ARBA00022827"/>
    </source>
</evidence>